<evidence type="ECO:0000256" key="4">
    <source>
        <dbReference type="ARBA" id="ARBA00022692"/>
    </source>
</evidence>
<organism evidence="8 9">
    <name type="scientific">Streptomyces ipomoeae</name>
    <dbReference type="NCBI Taxonomy" id="103232"/>
    <lineage>
        <taxon>Bacteria</taxon>
        <taxon>Bacillati</taxon>
        <taxon>Actinomycetota</taxon>
        <taxon>Actinomycetes</taxon>
        <taxon>Kitasatosporales</taxon>
        <taxon>Streptomycetaceae</taxon>
        <taxon>Streptomyces</taxon>
    </lineage>
</organism>
<keyword evidence="6 7" id="KW-0472">Membrane</keyword>
<dbReference type="Proteomes" id="UP000318720">
    <property type="component" value="Unassembled WGS sequence"/>
</dbReference>
<comment type="subcellular location">
    <subcellularLocation>
        <location evidence="1 7">Cell membrane</location>
        <topology evidence="1 7">Multi-pass membrane protein</topology>
    </subcellularLocation>
</comment>
<reference evidence="8 9" key="1">
    <citation type="submission" date="2019-03" db="EMBL/GenBank/DDBJ databases">
        <title>Comparative genomic analyses of the sweetpotato soil rot pathogen, Streptomyces ipomoeae.</title>
        <authorList>
            <person name="Ruschel Soares N."/>
            <person name="Badger J.H."/>
            <person name="Huguet-Tapia J.C."/>
            <person name="Clark C.A."/>
            <person name="Pettis G.S."/>
        </authorList>
    </citation>
    <scope>NUCLEOTIDE SEQUENCE [LARGE SCALE GENOMIC DNA]</scope>
    <source>
        <strain evidence="8 9">88-35</strain>
    </source>
</reference>
<dbReference type="CDD" id="cd06261">
    <property type="entry name" value="TM_PBP2"/>
    <property type="match status" value="1"/>
</dbReference>
<keyword evidence="2 7" id="KW-0813">Transport</keyword>
<accession>A0A540P6H1</accession>
<evidence type="ECO:0000256" key="1">
    <source>
        <dbReference type="ARBA" id="ARBA00004651"/>
    </source>
</evidence>
<sequence>MRAGRPEPRPLSTRRRRAGCLFSLPGLLFLGLFLAYPLLYNVWTSVHAVRLAELLGGNAEFVGLDNYRTTVDDPDFWHAVRLSAVFTVGSLLFQFTIGFALALLFARPFPWNGLLRSLLLVAWLLPPVVSGTLFRWMLDQDAGAYNALLRAVGPDDLAHDWLIDPGTALAGVIFANIWVGVPFNMLLLLVGLHTIDPELHEAAALDGANAWQRFRWITVPLMRPVSVTVLLLGLVYTFKVFDIVFVMTGGGPVDATSVLSLYVYEIFFKFFRFGEGAAAGLLLLLVPLLAGAWYVRRLRGEGEAA</sequence>
<evidence type="ECO:0000256" key="2">
    <source>
        <dbReference type="ARBA" id="ARBA00022448"/>
    </source>
</evidence>
<keyword evidence="5 7" id="KW-1133">Transmembrane helix</keyword>
<feature type="transmembrane region" description="Helical" evidence="7">
    <location>
        <begin position="84"/>
        <end position="106"/>
    </location>
</feature>
<evidence type="ECO:0000256" key="3">
    <source>
        <dbReference type="ARBA" id="ARBA00022475"/>
    </source>
</evidence>
<evidence type="ECO:0000313" key="8">
    <source>
        <dbReference type="EMBL" id="TQE36950.1"/>
    </source>
</evidence>
<dbReference type="AlphaFoldDB" id="A0A540P6H1"/>
<dbReference type="EMBL" id="SPAZ01000073">
    <property type="protein sequence ID" value="TQE36950.1"/>
    <property type="molecule type" value="Genomic_DNA"/>
</dbReference>
<evidence type="ECO:0000256" key="7">
    <source>
        <dbReference type="RuleBase" id="RU363032"/>
    </source>
</evidence>
<dbReference type="PROSITE" id="PS50928">
    <property type="entry name" value="ABC_TM1"/>
    <property type="match status" value="1"/>
</dbReference>
<dbReference type="RefSeq" id="WP_009298062.1">
    <property type="nucleotide sequence ID" value="NZ_CP182305.1"/>
</dbReference>
<evidence type="ECO:0000256" key="6">
    <source>
        <dbReference type="ARBA" id="ARBA00023136"/>
    </source>
</evidence>
<comment type="caution">
    <text evidence="8">The sequence shown here is derived from an EMBL/GenBank/DDBJ whole genome shotgun (WGS) entry which is preliminary data.</text>
</comment>
<dbReference type="PANTHER" id="PTHR43005">
    <property type="entry name" value="BLR7065 PROTEIN"/>
    <property type="match status" value="1"/>
</dbReference>
<feature type="transmembrane region" description="Helical" evidence="7">
    <location>
        <begin position="168"/>
        <end position="195"/>
    </location>
</feature>
<dbReference type="GO" id="GO:0055085">
    <property type="term" value="P:transmembrane transport"/>
    <property type="evidence" value="ECO:0007669"/>
    <property type="project" value="InterPro"/>
</dbReference>
<evidence type="ECO:0000313" key="9">
    <source>
        <dbReference type="Proteomes" id="UP000318720"/>
    </source>
</evidence>
<keyword evidence="3" id="KW-1003">Cell membrane</keyword>
<feature type="transmembrane region" description="Helical" evidence="7">
    <location>
        <begin position="276"/>
        <end position="295"/>
    </location>
</feature>
<dbReference type="Pfam" id="PF00528">
    <property type="entry name" value="BPD_transp_1"/>
    <property type="match status" value="1"/>
</dbReference>
<protein>
    <submittedName>
        <fullName evidence="8">Sugar ABC transporter permease</fullName>
    </submittedName>
</protein>
<dbReference type="GO" id="GO:0005886">
    <property type="term" value="C:plasma membrane"/>
    <property type="evidence" value="ECO:0007669"/>
    <property type="project" value="UniProtKB-SubCell"/>
</dbReference>
<feature type="transmembrane region" description="Helical" evidence="7">
    <location>
        <begin position="21"/>
        <end position="40"/>
    </location>
</feature>
<feature type="transmembrane region" description="Helical" evidence="7">
    <location>
        <begin position="118"/>
        <end position="138"/>
    </location>
</feature>
<dbReference type="PANTHER" id="PTHR43005:SF1">
    <property type="entry name" value="SPERMIDINE_PUTRESCINE TRANSPORT SYSTEM PERMEASE PROTEIN"/>
    <property type="match status" value="1"/>
</dbReference>
<name>A0A540P6H1_9ACTN</name>
<dbReference type="Gene3D" id="1.10.3720.10">
    <property type="entry name" value="MetI-like"/>
    <property type="match status" value="1"/>
</dbReference>
<feature type="transmembrane region" description="Helical" evidence="7">
    <location>
        <begin position="216"/>
        <end position="237"/>
    </location>
</feature>
<proteinExistence type="inferred from homology"/>
<dbReference type="GeneID" id="301702644"/>
<dbReference type="InterPro" id="IPR035906">
    <property type="entry name" value="MetI-like_sf"/>
</dbReference>
<evidence type="ECO:0000256" key="5">
    <source>
        <dbReference type="ARBA" id="ARBA00022989"/>
    </source>
</evidence>
<keyword evidence="4 7" id="KW-0812">Transmembrane</keyword>
<dbReference type="SUPFAM" id="SSF161098">
    <property type="entry name" value="MetI-like"/>
    <property type="match status" value="1"/>
</dbReference>
<comment type="similarity">
    <text evidence="7">Belongs to the binding-protein-dependent transport system permease family.</text>
</comment>
<dbReference type="InterPro" id="IPR000515">
    <property type="entry name" value="MetI-like"/>
</dbReference>
<gene>
    <name evidence="8" type="ORF">Sipo8835_09125</name>
</gene>